<accession>A0A811Y0G6</accession>
<feature type="compositionally biased region" description="Polar residues" evidence="1">
    <location>
        <begin position="281"/>
        <end position="303"/>
    </location>
</feature>
<evidence type="ECO:0000313" key="3">
    <source>
        <dbReference type="Proteomes" id="UP000645828"/>
    </source>
</evidence>
<evidence type="ECO:0000256" key="1">
    <source>
        <dbReference type="SAM" id="MobiDB-lite"/>
    </source>
</evidence>
<feature type="compositionally biased region" description="Polar residues" evidence="1">
    <location>
        <begin position="334"/>
        <end position="367"/>
    </location>
</feature>
<name>A0A811Y0G6_NYCPR</name>
<feature type="compositionally biased region" description="Basic and acidic residues" evidence="1">
    <location>
        <begin position="318"/>
        <end position="328"/>
    </location>
</feature>
<comment type="caution">
    <text evidence="2">The sequence shown here is derived from an EMBL/GenBank/DDBJ whole genome shotgun (WGS) entry which is preliminary data.</text>
</comment>
<feature type="region of interest" description="Disordered" evidence="1">
    <location>
        <begin position="152"/>
        <end position="367"/>
    </location>
</feature>
<dbReference type="Proteomes" id="UP000645828">
    <property type="component" value="Unassembled WGS sequence"/>
</dbReference>
<dbReference type="AlphaFoldDB" id="A0A811Y0G6"/>
<sequence>MDVSCNKLLWPSSKRMGKKCEFKCSKNNYLMNYVDVTAINLILKQKNETGTLHTSLSLYNLSKGNVTIPILQMKKPGFRESLLGGGQKVRDRLLSGSCCMAQARKTPPSAQGMVLESRDRVLHRAPCMEPASPSACVSVSLSLMNKQTIFLKDDNNEEEGVDMKEDSEGLEPKGLSPPHKKSKAKKPECSKDSSEDENGPEEKQSTEETEGQSQETDGVNAATGPSPASEEAVEVCKDEDSAKDKNITEDNEVTDHSGCDQDHPNGQEHDSTKNEIKIEADSQSSYMETEELSPNQEDATTVEQPEVIPLTDDQEDKEGEKAQGEDTPRVPVQSEGSGYAENSPSLDVEMNSQVDSVNDPTESQPED</sequence>
<proteinExistence type="predicted"/>
<dbReference type="EMBL" id="CAJHUB010000653">
    <property type="protein sequence ID" value="CAD7669682.1"/>
    <property type="molecule type" value="Genomic_DNA"/>
</dbReference>
<keyword evidence="3" id="KW-1185">Reference proteome</keyword>
<reference evidence="2" key="1">
    <citation type="submission" date="2020-12" db="EMBL/GenBank/DDBJ databases">
        <authorList>
            <consortium name="Molecular Ecology Group"/>
        </authorList>
    </citation>
    <scope>NUCLEOTIDE SEQUENCE</scope>
    <source>
        <strain evidence="2">TBG_1078</strain>
    </source>
</reference>
<gene>
    <name evidence="2" type="ORF">NYPRO_LOCUS2476</name>
</gene>
<feature type="compositionally biased region" description="Basic and acidic residues" evidence="1">
    <location>
        <begin position="161"/>
        <end position="171"/>
    </location>
</feature>
<feature type="compositionally biased region" description="Basic and acidic residues" evidence="1">
    <location>
        <begin position="234"/>
        <end position="280"/>
    </location>
</feature>
<organism evidence="2 3">
    <name type="scientific">Nyctereutes procyonoides</name>
    <name type="common">Raccoon dog</name>
    <name type="synonym">Canis procyonoides</name>
    <dbReference type="NCBI Taxonomy" id="34880"/>
    <lineage>
        <taxon>Eukaryota</taxon>
        <taxon>Metazoa</taxon>
        <taxon>Chordata</taxon>
        <taxon>Craniata</taxon>
        <taxon>Vertebrata</taxon>
        <taxon>Euteleostomi</taxon>
        <taxon>Mammalia</taxon>
        <taxon>Eutheria</taxon>
        <taxon>Laurasiatheria</taxon>
        <taxon>Carnivora</taxon>
        <taxon>Caniformia</taxon>
        <taxon>Canidae</taxon>
        <taxon>Nyctereutes</taxon>
    </lineage>
</organism>
<evidence type="ECO:0000313" key="2">
    <source>
        <dbReference type="EMBL" id="CAD7669682.1"/>
    </source>
</evidence>
<protein>
    <submittedName>
        <fullName evidence="2">(raccoon dog) hypothetical protein</fullName>
    </submittedName>
</protein>